<accession>A0A0N4Z0W7</accession>
<proteinExistence type="predicted"/>
<reference evidence="2" key="1">
    <citation type="submission" date="2017-02" db="UniProtKB">
        <authorList>
            <consortium name="WormBaseParasite"/>
        </authorList>
    </citation>
    <scope>IDENTIFICATION</scope>
</reference>
<name>A0A0N4Z0W7_PARTI</name>
<evidence type="ECO:0000313" key="1">
    <source>
        <dbReference type="Proteomes" id="UP000038045"/>
    </source>
</evidence>
<evidence type="ECO:0000313" key="2">
    <source>
        <dbReference type="WBParaSite" id="PTRK_0000034600.1"/>
    </source>
</evidence>
<dbReference type="WBParaSite" id="PTRK_0000034600.1">
    <property type="protein sequence ID" value="PTRK_0000034600.1"/>
    <property type="gene ID" value="PTRK_0000034600"/>
</dbReference>
<dbReference type="AlphaFoldDB" id="A0A0N4Z0W7"/>
<sequence>MLSIGFETGVIYLIKLDENKETKPLKIDNVHSGRKITEMIWSSYGDKLFVGDDCGHVILNIINWSSRITHYKYLCIDGLPIVKIIIDEEDETLYYITNYSFVSLDLSDLNKIQRKVFNFDDDNEDLEYRGLIHLEFNKTNTLNGVSVIDKEGFVSTFEIESRKKIRQYSLEGCENIESTYFIENDGLVLRENKCLRYFISEEIDGQKTLFLKSVWDVDDLVEEESNNSYNSYDDEDNCSIIDVCYYKNKKILFALIDPKDLIIFSDDNDNQLFKILTNTDEPMKYNLNKSDFQLTFDIFNYTTSTTKEFIDKKMPGALAKIDKIKTLASETVLEKLEESKEVKLPEFTELPDTSLKFVYPFEFFKEKEFSSNKLRDICITKKSLKFKKRNKYFIKNILSAWESDVMPEKEEITNNLLEVSDIILTNSRPLKPKYHKTFCESSIPIRTNYEYELENQLLNREKSQSKDKSLIPYEIPNRLDVTSITISPIKIKPFSTFEISNENEYKKVIFEKKNVQEYIDFSHETFSWAYFFLPYITNSFAISSKFLITTALEEWTCNYIEFENDNVWKNCVNYPGDIVKTNEDGTLLWKITKGKAFSPKEDIISNLDEIFGKNGEWKSQTPNDYVIDASFRGNDCWYLTKQGPFVIMNLPSMGILFHAPFKKNTKQIFNKIAASDNGVWILSTECNVIYGRGGLDKCQMGIEWIKIKSIKRLPYDIVSISLHATNAFALDSSFNIWMLPEVSKKNVIGSKKGWYKLCFGCDIPKSLKYSNEIEVSSNGIFIRSGNKIFHTSSGYVATHKFILLEKDITFYNFKRISNLSWNDIYLFHRNGDCYIFNVLEKKYKILGLDFLQLNSGEIINEERKIMINDNYIFLLDLYGILWVHKRLIFPSSGYLDKWSIFNDIDKLKRKKLVIDFTLTNDYLFILSNDNYIFKYDLLKKESFCFPKLPDEVIFNKIFVSRNTSIIWVGDTKKFIYFSYSLKNNIWMKICNNSCDELISKIVLGDNIVWGISNKLESLYYLKKFNEKTNPRGNEWCKVIDTKIIDIALNFDDGNELIILDKKGILKKHDIISIHFNRPESLNFPLTSTNLITYDDNDIPSSSISTSTSTKFSFNGESSKSCNDTFYPTIINTLFQNVPELARKKISGVASKIFNH</sequence>
<organism evidence="1 2">
    <name type="scientific">Parastrongyloides trichosuri</name>
    <name type="common">Possum-specific nematode worm</name>
    <dbReference type="NCBI Taxonomy" id="131310"/>
    <lineage>
        <taxon>Eukaryota</taxon>
        <taxon>Metazoa</taxon>
        <taxon>Ecdysozoa</taxon>
        <taxon>Nematoda</taxon>
        <taxon>Chromadorea</taxon>
        <taxon>Rhabditida</taxon>
        <taxon>Tylenchina</taxon>
        <taxon>Panagrolaimomorpha</taxon>
        <taxon>Strongyloidoidea</taxon>
        <taxon>Strongyloididae</taxon>
        <taxon>Parastrongyloides</taxon>
    </lineage>
</organism>
<dbReference type="Proteomes" id="UP000038045">
    <property type="component" value="Unplaced"/>
</dbReference>
<keyword evidence="1" id="KW-1185">Reference proteome</keyword>
<protein>
    <submittedName>
        <fullName evidence="2">WD_REPEATS_REGION domain-containing protein</fullName>
    </submittedName>
</protein>
<dbReference type="SUPFAM" id="SSF50969">
    <property type="entry name" value="YVTN repeat-like/Quinoprotein amine dehydrogenase"/>
    <property type="match status" value="1"/>
</dbReference>
<dbReference type="InterPro" id="IPR011044">
    <property type="entry name" value="Quino_amine_DH_bsu"/>
</dbReference>